<dbReference type="Pfam" id="PF03692">
    <property type="entry name" value="CxxCxxCC"/>
    <property type="match status" value="1"/>
</dbReference>
<evidence type="ECO:0000313" key="2">
    <source>
        <dbReference type="EMBL" id="AGK98575.1"/>
    </source>
</evidence>
<dbReference type="HOGENOM" id="CLU_137972_0_0_9"/>
<keyword evidence="1" id="KW-0472">Membrane</keyword>
<dbReference type="STRING" id="86416.Clopa_3811"/>
<proteinExistence type="predicted"/>
<dbReference type="EMBL" id="CP003261">
    <property type="protein sequence ID" value="AGK98575.1"/>
    <property type="molecule type" value="Genomic_DNA"/>
</dbReference>
<dbReference type="KEGG" id="cpas:Clopa_3811"/>
<sequence length="169" mass="19913">MIEPSKIEEEFKKAEDENYAFRTYLKNHADSDELDEQFAKLHSELFHNYDCNKCRNCCKIYSITFEETEIESAAKLLKMTKGEFMNKHIEMTANGYEVKGKPCYFLSESGICKIESCKPEGYRDYPFTNKPERLFSLYSIIGSAGVCPVVFEILERLKKMYNFKRRKRN</sequence>
<dbReference type="RefSeq" id="WP_015616855.1">
    <property type="nucleotide sequence ID" value="NC_021182.1"/>
</dbReference>
<protein>
    <submittedName>
        <fullName evidence="2">Putative Fe-S oxidoreductase</fullName>
    </submittedName>
</protein>
<keyword evidence="3" id="KW-1185">Reference proteome</keyword>
<dbReference type="PATRIC" id="fig|86416.3.peg.3807"/>
<name>R4KG43_CLOPA</name>
<dbReference type="OrthoDB" id="9810361at2"/>
<accession>R4KG43</accession>
<dbReference type="Proteomes" id="UP000013523">
    <property type="component" value="Chromosome"/>
</dbReference>
<organism evidence="2 3">
    <name type="scientific">Clostridium pasteurianum BC1</name>
    <dbReference type="NCBI Taxonomy" id="86416"/>
    <lineage>
        <taxon>Bacteria</taxon>
        <taxon>Bacillati</taxon>
        <taxon>Bacillota</taxon>
        <taxon>Clostridia</taxon>
        <taxon>Eubacteriales</taxon>
        <taxon>Clostridiaceae</taxon>
        <taxon>Clostridium</taxon>
    </lineage>
</organism>
<feature type="transmembrane region" description="Helical" evidence="1">
    <location>
        <begin position="135"/>
        <end position="154"/>
    </location>
</feature>
<reference evidence="2 3" key="1">
    <citation type="submission" date="2012-01" db="EMBL/GenBank/DDBJ databases">
        <title>Complete sequence of chromosome of Clostridium pasteurianum BC1.</title>
        <authorList>
            <consortium name="US DOE Joint Genome Institute"/>
            <person name="Lucas S."/>
            <person name="Han J."/>
            <person name="Lapidus A."/>
            <person name="Cheng J.-F."/>
            <person name="Goodwin L."/>
            <person name="Pitluck S."/>
            <person name="Peters L."/>
            <person name="Mikhailova N."/>
            <person name="Teshima H."/>
            <person name="Detter J.C."/>
            <person name="Han C."/>
            <person name="Tapia R."/>
            <person name="Land M."/>
            <person name="Hauser L."/>
            <person name="Kyrpides N."/>
            <person name="Ivanova N."/>
            <person name="Pagani I."/>
            <person name="Dunn J."/>
            <person name="Taghavi S."/>
            <person name="Francis A."/>
            <person name="van der Lelie D."/>
            <person name="Woyke T."/>
        </authorList>
    </citation>
    <scope>NUCLEOTIDE SEQUENCE [LARGE SCALE GENOMIC DNA]</scope>
    <source>
        <strain evidence="2 3">BC1</strain>
    </source>
</reference>
<gene>
    <name evidence="2" type="ORF">Clopa_3811</name>
</gene>
<dbReference type="InterPro" id="IPR005358">
    <property type="entry name" value="Puta_zinc/iron-chelating_dom"/>
</dbReference>
<evidence type="ECO:0000313" key="3">
    <source>
        <dbReference type="Proteomes" id="UP000013523"/>
    </source>
</evidence>
<keyword evidence="1" id="KW-1133">Transmembrane helix</keyword>
<dbReference type="eggNOG" id="COG0727">
    <property type="taxonomic scope" value="Bacteria"/>
</dbReference>
<keyword evidence="1" id="KW-0812">Transmembrane</keyword>
<dbReference type="AlphaFoldDB" id="R4KG43"/>
<evidence type="ECO:0000256" key="1">
    <source>
        <dbReference type="SAM" id="Phobius"/>
    </source>
</evidence>